<sequence length="142" mass="16047">MSSPQVLLKNPFLCICLFSAQITKPLFLNSLISMSPVVRPTHHSIICEAAPNNKADSAAKRARQAEKRRVYNKARKSEVKTRMKKIIPFENNCLTVLCRRRICRDLPWDSGATCQEMTGSGHGAQRVYKHVCAPHTRETNIL</sequence>
<dbReference type="GO" id="GO:0003735">
    <property type="term" value="F:structural constituent of ribosome"/>
    <property type="evidence" value="ECO:0007669"/>
    <property type="project" value="InterPro"/>
</dbReference>
<keyword evidence="2" id="KW-0699">rRNA-binding</keyword>
<name>A0A7J7GBP2_CAMSI</name>
<dbReference type="EMBL" id="JACBKZ010000012">
    <property type="protein sequence ID" value="KAF5938150.1"/>
    <property type="molecule type" value="Genomic_DNA"/>
</dbReference>
<keyword evidence="4" id="KW-0689">Ribosomal protein</keyword>
<dbReference type="Proteomes" id="UP000593564">
    <property type="component" value="Unassembled WGS sequence"/>
</dbReference>
<keyword evidence="7" id="KW-1185">Reference proteome</keyword>
<reference evidence="6 7" key="2">
    <citation type="submission" date="2020-07" db="EMBL/GenBank/DDBJ databases">
        <title>Genome assembly of wild tea tree DASZ reveals pedigree and selection history of tea varieties.</title>
        <authorList>
            <person name="Zhang W."/>
        </authorList>
    </citation>
    <scope>NUCLEOTIDE SEQUENCE [LARGE SCALE GENOMIC DNA]</scope>
    <source>
        <strain evidence="7">cv. G240</strain>
        <tissue evidence="6">Leaf</tissue>
    </source>
</reference>
<dbReference type="InterPro" id="IPR036510">
    <property type="entry name" value="Ribosomal_bS20_sf"/>
</dbReference>
<evidence type="ECO:0000256" key="1">
    <source>
        <dbReference type="ARBA" id="ARBA00007634"/>
    </source>
</evidence>
<dbReference type="GO" id="GO:0070181">
    <property type="term" value="F:small ribosomal subunit rRNA binding"/>
    <property type="evidence" value="ECO:0007669"/>
    <property type="project" value="TreeGrafter"/>
</dbReference>
<dbReference type="Pfam" id="PF01649">
    <property type="entry name" value="Ribosomal_S20p"/>
    <property type="match status" value="1"/>
</dbReference>
<dbReference type="InterPro" id="IPR002583">
    <property type="entry name" value="Ribosomal_bS20"/>
</dbReference>
<comment type="similarity">
    <text evidence="1">Belongs to the bacterial ribosomal protein bS20 family.</text>
</comment>
<evidence type="ECO:0000256" key="3">
    <source>
        <dbReference type="ARBA" id="ARBA00022884"/>
    </source>
</evidence>
<dbReference type="PANTHER" id="PTHR33398">
    <property type="entry name" value="30S RIBOSOMAL PROTEIN S20"/>
    <property type="match status" value="1"/>
</dbReference>
<proteinExistence type="inferred from homology"/>
<evidence type="ECO:0000313" key="6">
    <source>
        <dbReference type="EMBL" id="KAF5938150.1"/>
    </source>
</evidence>
<dbReference type="SUPFAM" id="SSF46992">
    <property type="entry name" value="Ribosomal protein S20"/>
    <property type="match status" value="1"/>
</dbReference>
<evidence type="ECO:0000256" key="5">
    <source>
        <dbReference type="ARBA" id="ARBA00023274"/>
    </source>
</evidence>
<comment type="caution">
    <text evidence="6">The sequence shown here is derived from an EMBL/GenBank/DDBJ whole genome shotgun (WGS) entry which is preliminary data.</text>
</comment>
<protein>
    <submittedName>
        <fullName evidence="6">Uncharacterized protein</fullName>
    </submittedName>
</protein>
<keyword evidence="5" id="KW-0687">Ribonucleoprotein</keyword>
<gene>
    <name evidence="6" type="ORF">HYC85_025656</name>
</gene>
<reference evidence="7" key="1">
    <citation type="journal article" date="2020" name="Nat. Commun.">
        <title>Genome assembly of wild tea tree DASZ reveals pedigree and selection history of tea varieties.</title>
        <authorList>
            <person name="Zhang W."/>
            <person name="Zhang Y."/>
            <person name="Qiu H."/>
            <person name="Guo Y."/>
            <person name="Wan H."/>
            <person name="Zhang X."/>
            <person name="Scossa F."/>
            <person name="Alseekh S."/>
            <person name="Zhang Q."/>
            <person name="Wang P."/>
            <person name="Xu L."/>
            <person name="Schmidt M.H."/>
            <person name="Jia X."/>
            <person name="Li D."/>
            <person name="Zhu A."/>
            <person name="Guo F."/>
            <person name="Chen W."/>
            <person name="Ni D."/>
            <person name="Usadel B."/>
            <person name="Fernie A.R."/>
            <person name="Wen W."/>
        </authorList>
    </citation>
    <scope>NUCLEOTIDE SEQUENCE [LARGE SCALE GENOMIC DNA]</scope>
    <source>
        <strain evidence="7">cv. G240</strain>
    </source>
</reference>
<dbReference type="Gene3D" id="1.20.58.110">
    <property type="entry name" value="Ribosomal protein S20"/>
    <property type="match status" value="1"/>
</dbReference>
<organism evidence="6 7">
    <name type="scientific">Camellia sinensis</name>
    <name type="common">Tea plant</name>
    <name type="synonym">Thea sinensis</name>
    <dbReference type="NCBI Taxonomy" id="4442"/>
    <lineage>
        <taxon>Eukaryota</taxon>
        <taxon>Viridiplantae</taxon>
        <taxon>Streptophyta</taxon>
        <taxon>Embryophyta</taxon>
        <taxon>Tracheophyta</taxon>
        <taxon>Spermatophyta</taxon>
        <taxon>Magnoliopsida</taxon>
        <taxon>eudicotyledons</taxon>
        <taxon>Gunneridae</taxon>
        <taxon>Pentapetalae</taxon>
        <taxon>asterids</taxon>
        <taxon>Ericales</taxon>
        <taxon>Theaceae</taxon>
        <taxon>Camellia</taxon>
    </lineage>
</organism>
<evidence type="ECO:0000256" key="4">
    <source>
        <dbReference type="ARBA" id="ARBA00022980"/>
    </source>
</evidence>
<dbReference type="AlphaFoldDB" id="A0A7J7GBP2"/>
<dbReference type="GO" id="GO:0015935">
    <property type="term" value="C:small ribosomal subunit"/>
    <property type="evidence" value="ECO:0007669"/>
    <property type="project" value="TreeGrafter"/>
</dbReference>
<accession>A0A7J7GBP2</accession>
<evidence type="ECO:0000313" key="7">
    <source>
        <dbReference type="Proteomes" id="UP000593564"/>
    </source>
</evidence>
<evidence type="ECO:0000256" key="2">
    <source>
        <dbReference type="ARBA" id="ARBA00022730"/>
    </source>
</evidence>
<dbReference type="PANTHER" id="PTHR33398:SF1">
    <property type="entry name" value="SMALL RIBOSOMAL SUBUNIT PROTEIN BS20C"/>
    <property type="match status" value="1"/>
</dbReference>
<keyword evidence="3" id="KW-0694">RNA-binding</keyword>
<dbReference type="GO" id="GO:0006412">
    <property type="term" value="P:translation"/>
    <property type="evidence" value="ECO:0007669"/>
    <property type="project" value="InterPro"/>
</dbReference>